<keyword evidence="3" id="KW-1185">Reference proteome</keyword>
<dbReference type="Proteomes" id="UP000008702">
    <property type="component" value="Chromosome"/>
</dbReference>
<gene>
    <name evidence="2" type="ordered locus">BAD_0032</name>
</gene>
<feature type="compositionally biased region" description="Basic residues" evidence="1">
    <location>
        <begin position="106"/>
        <end position="116"/>
    </location>
</feature>
<sequence>MYRPTTPASKAPKSSAKNFQPLEDLFSMTAPFKVSKHWLTCSFKPALFPILIRGMCRLGGFTRRKIPHVPVVLSYGIPTIQSVSRFPIVQGSVLRPIAAIPVAQRRPGHHHRHHGDLHRGVDHRSGPLPRLARRRQRVRERRHAAARHGRPAPVDLHHLDVPAPADLAVAHPVQHAYFVVRGARAGTHDGALAVSCAVPAVRIGRRRRTDGVGRVLAVGMDDRRIWRVRRAVRPVRRDSGGVQENRHRYSFDADLDADQLPDAGDHAGHCMAGACRRIHRRRRACVAAGHRPACVPRQKPDVAHHGVRHHGVRGGRGDHRGMQRRQSADAYVTSVPVMRELHTCSFPHPWITLWISDVKPVGKSGITWWIIHKDIHKMAEHKEFPM</sequence>
<organism evidence="2 3">
    <name type="scientific">Bifidobacterium adolescentis (strain ATCC 15703 / DSM 20083 / NCTC 11814 / E194a)</name>
    <dbReference type="NCBI Taxonomy" id="367928"/>
    <lineage>
        <taxon>Bacteria</taxon>
        <taxon>Bacillati</taxon>
        <taxon>Actinomycetota</taxon>
        <taxon>Actinomycetes</taxon>
        <taxon>Bifidobacteriales</taxon>
        <taxon>Bifidobacteriaceae</taxon>
        <taxon>Bifidobacterium</taxon>
    </lineage>
</organism>
<dbReference type="EMBL" id="AP009256">
    <property type="protein sequence ID" value="BAF38813.1"/>
    <property type="molecule type" value="Genomic_DNA"/>
</dbReference>
<dbReference type="HOGENOM" id="CLU_715087_0_0_11"/>
<dbReference type="AlphaFoldDB" id="A0ZZD0"/>
<evidence type="ECO:0000256" key="1">
    <source>
        <dbReference type="SAM" id="MobiDB-lite"/>
    </source>
</evidence>
<proteinExistence type="predicted"/>
<dbReference type="STRING" id="367928.BAD_0032"/>
<accession>A0ZZD0</accession>
<evidence type="ECO:0000313" key="2">
    <source>
        <dbReference type="EMBL" id="BAF38813.1"/>
    </source>
</evidence>
<evidence type="ECO:0000313" key="3">
    <source>
        <dbReference type="Proteomes" id="UP000008702"/>
    </source>
</evidence>
<feature type="compositionally biased region" description="Basic residues" evidence="1">
    <location>
        <begin position="131"/>
        <end position="150"/>
    </location>
</feature>
<protein>
    <submittedName>
        <fullName evidence="2">Uncharacterized protein</fullName>
    </submittedName>
</protein>
<dbReference type="KEGG" id="bad:BAD_0032"/>
<feature type="region of interest" description="Disordered" evidence="1">
    <location>
        <begin position="104"/>
        <end position="157"/>
    </location>
</feature>
<feature type="region of interest" description="Disordered" evidence="1">
    <location>
        <begin position="296"/>
        <end position="324"/>
    </location>
</feature>
<reference evidence="2 3" key="1">
    <citation type="submission" date="2006-12" db="EMBL/GenBank/DDBJ databases">
        <title>Bifidobacterium adolescentis complete genome sequence.</title>
        <authorList>
            <person name="Suzuki T."/>
            <person name="Tsuda Y."/>
            <person name="Kanou N."/>
            <person name="Inoue T."/>
            <person name="Kumazaki K."/>
            <person name="Nagano S."/>
            <person name="Hirai S."/>
            <person name="Tanaka K."/>
            <person name="Watanabe K."/>
        </authorList>
    </citation>
    <scope>NUCLEOTIDE SEQUENCE [LARGE SCALE GENOMIC DNA]</scope>
    <source>
        <strain evidence="3">ATCC 15703 / DSM 20083 / NCTC 11814 / E194a</strain>
    </source>
</reference>
<name>A0ZZD0_BIFAA</name>